<dbReference type="GO" id="GO:0019755">
    <property type="term" value="P:one-carbon compound transport"/>
    <property type="evidence" value="ECO:0007669"/>
    <property type="project" value="UniProtKB-ARBA"/>
</dbReference>
<evidence type="ECO:0000256" key="5">
    <source>
        <dbReference type="ARBA" id="ARBA00022737"/>
    </source>
</evidence>
<keyword evidence="5" id="KW-0677">Repeat</keyword>
<evidence type="ECO:0000256" key="7">
    <source>
        <dbReference type="ARBA" id="ARBA00023136"/>
    </source>
</evidence>
<keyword evidence="7 9" id="KW-0472">Membrane</keyword>
<dbReference type="InterPro" id="IPR022357">
    <property type="entry name" value="MIP_CS"/>
</dbReference>
<dbReference type="PANTHER" id="PTHR45665">
    <property type="entry name" value="AQUAPORIN-8"/>
    <property type="match status" value="1"/>
</dbReference>
<dbReference type="Proteomes" id="UP000271162">
    <property type="component" value="Unassembled WGS sequence"/>
</dbReference>
<dbReference type="AlphaFoldDB" id="A0A0N4YY09"/>
<comment type="subcellular location">
    <subcellularLocation>
        <location evidence="1">Endomembrane system</location>
        <topology evidence="1">Multi-pass membrane protein</topology>
    </subcellularLocation>
</comment>
<evidence type="ECO:0000256" key="9">
    <source>
        <dbReference type="SAM" id="Phobius"/>
    </source>
</evidence>
<evidence type="ECO:0000256" key="8">
    <source>
        <dbReference type="RuleBase" id="RU000477"/>
    </source>
</evidence>
<dbReference type="GO" id="GO:0012505">
    <property type="term" value="C:endomembrane system"/>
    <property type="evidence" value="ECO:0007669"/>
    <property type="project" value="UniProtKB-SubCell"/>
</dbReference>
<evidence type="ECO:0000256" key="3">
    <source>
        <dbReference type="ARBA" id="ARBA00022448"/>
    </source>
</evidence>
<reference evidence="12" key="1">
    <citation type="submission" date="2017-02" db="UniProtKB">
        <authorList>
            <consortium name="WormBaseParasite"/>
        </authorList>
    </citation>
    <scope>IDENTIFICATION</scope>
</reference>
<dbReference type="PRINTS" id="PR00783">
    <property type="entry name" value="MINTRINSICP"/>
</dbReference>
<evidence type="ECO:0000313" key="12">
    <source>
        <dbReference type="WBParaSite" id="NBR_0002213101-mRNA-1"/>
    </source>
</evidence>
<evidence type="ECO:0000313" key="11">
    <source>
        <dbReference type="Proteomes" id="UP000271162"/>
    </source>
</evidence>
<evidence type="ECO:0000313" key="10">
    <source>
        <dbReference type="EMBL" id="VDL86733.1"/>
    </source>
</evidence>
<dbReference type="PROSITE" id="PS00221">
    <property type="entry name" value="MIP"/>
    <property type="match status" value="1"/>
</dbReference>
<dbReference type="EMBL" id="UYSL01027435">
    <property type="protein sequence ID" value="VDL86733.1"/>
    <property type="molecule type" value="Genomic_DNA"/>
</dbReference>
<dbReference type="OMA" id="YTIAQCI"/>
<keyword evidence="3 8" id="KW-0813">Transport</keyword>
<dbReference type="GO" id="GO:0015250">
    <property type="term" value="F:water channel activity"/>
    <property type="evidence" value="ECO:0007669"/>
    <property type="project" value="TreeGrafter"/>
</dbReference>
<keyword evidence="6 9" id="KW-1133">Transmembrane helix</keyword>
<gene>
    <name evidence="10" type="ORF">NBR_LOCUS22132</name>
</gene>
<evidence type="ECO:0000256" key="6">
    <source>
        <dbReference type="ARBA" id="ARBA00022989"/>
    </source>
</evidence>
<evidence type="ECO:0000256" key="2">
    <source>
        <dbReference type="ARBA" id="ARBA00006175"/>
    </source>
</evidence>
<comment type="similarity">
    <text evidence="2 8">Belongs to the MIP/aquaporin (TC 1.A.8) family.</text>
</comment>
<dbReference type="Pfam" id="PF00230">
    <property type="entry name" value="MIP"/>
    <property type="match status" value="2"/>
</dbReference>
<feature type="transmembrane region" description="Helical" evidence="9">
    <location>
        <begin position="41"/>
        <end position="63"/>
    </location>
</feature>
<sequence length="155" mass="16505">MLKIKSVTVLHLKYNLSSGGHVNPAVTFGIALAGKIKWLEAGLYIVAQLLGGLVGSLLVRLWLTRESYVSIQGGATLCAANVTMFQVNVALHAEFGSLLQSGGISGASMNPGRSFGPNVVATIFMHEELAENFWSHHWIYYVGPICGAALASGLY</sequence>
<organism evidence="12">
    <name type="scientific">Nippostrongylus brasiliensis</name>
    <name type="common">Rat hookworm</name>
    <dbReference type="NCBI Taxonomy" id="27835"/>
    <lineage>
        <taxon>Eukaryota</taxon>
        <taxon>Metazoa</taxon>
        <taxon>Ecdysozoa</taxon>
        <taxon>Nematoda</taxon>
        <taxon>Chromadorea</taxon>
        <taxon>Rhabditida</taxon>
        <taxon>Rhabditina</taxon>
        <taxon>Rhabditomorpha</taxon>
        <taxon>Strongyloidea</taxon>
        <taxon>Heligmosomidae</taxon>
        <taxon>Nippostrongylus</taxon>
    </lineage>
</organism>
<reference evidence="10 11" key="2">
    <citation type="submission" date="2018-11" db="EMBL/GenBank/DDBJ databases">
        <authorList>
            <consortium name="Pathogen Informatics"/>
        </authorList>
    </citation>
    <scope>NUCLEOTIDE SEQUENCE [LARGE SCALE GENOMIC DNA]</scope>
</reference>
<name>A0A0N4YY09_NIPBR</name>
<dbReference type="WBParaSite" id="NBR_0002213101-mRNA-1">
    <property type="protein sequence ID" value="NBR_0002213101-mRNA-1"/>
    <property type="gene ID" value="NBR_0002213101"/>
</dbReference>
<keyword evidence="11" id="KW-1185">Reference proteome</keyword>
<dbReference type="SUPFAM" id="SSF81338">
    <property type="entry name" value="Aquaporin-like"/>
    <property type="match status" value="1"/>
</dbReference>
<dbReference type="STRING" id="27835.A0A0N4YY09"/>
<evidence type="ECO:0000256" key="1">
    <source>
        <dbReference type="ARBA" id="ARBA00004127"/>
    </source>
</evidence>
<dbReference type="Gene3D" id="1.20.1080.10">
    <property type="entry name" value="Glycerol uptake facilitator protein"/>
    <property type="match status" value="2"/>
</dbReference>
<keyword evidence="4 8" id="KW-0812">Transmembrane</keyword>
<evidence type="ECO:0000256" key="4">
    <source>
        <dbReference type="ARBA" id="ARBA00022692"/>
    </source>
</evidence>
<dbReference type="GO" id="GO:0016020">
    <property type="term" value="C:membrane"/>
    <property type="evidence" value="ECO:0007669"/>
    <property type="project" value="InterPro"/>
</dbReference>
<proteinExistence type="inferred from homology"/>
<dbReference type="InterPro" id="IPR023271">
    <property type="entry name" value="Aquaporin-like"/>
</dbReference>
<dbReference type="PANTHER" id="PTHR45665:SF9">
    <property type="entry name" value="AQUAPORIN-8"/>
    <property type="match status" value="1"/>
</dbReference>
<dbReference type="InterPro" id="IPR034294">
    <property type="entry name" value="Aquaporin_transptr"/>
</dbReference>
<protein>
    <submittedName>
        <fullName evidence="12">Aquaporin-8 (inferred by orthology to a human protein)</fullName>
    </submittedName>
</protein>
<accession>A0A0N4YY09</accession>
<dbReference type="GO" id="GO:0005737">
    <property type="term" value="C:cytoplasm"/>
    <property type="evidence" value="ECO:0007669"/>
    <property type="project" value="UniProtKB-ARBA"/>
</dbReference>
<dbReference type="InterPro" id="IPR000425">
    <property type="entry name" value="MIP"/>
</dbReference>